<feature type="domain" description="YgxA-like substrate binding" evidence="3">
    <location>
        <begin position="121"/>
        <end position="218"/>
    </location>
</feature>
<dbReference type="Gene3D" id="1.20.120.330">
    <property type="entry name" value="Nucleotidyltransferases domain 2"/>
    <property type="match status" value="1"/>
</dbReference>
<dbReference type="InterPro" id="IPR029348">
    <property type="entry name" value="NTF-like"/>
</dbReference>
<evidence type="ECO:0000259" key="1">
    <source>
        <dbReference type="Pfam" id="PF14540"/>
    </source>
</evidence>
<sequence>MKHIKAYIAKSYQDEPSVIGVAVIENPYPYNPLIDGLDSLVLVVVQEDHPRNETEHIQIAGKRVMIRMIDSNGLAEWLSGGENRNIIEWLVRGEILVDRDGYLSNVRERILQFPDSMREQKQFTEFAGFLRTYLQAKQDLLDNNLLDAYSHILTALNHWAHIVLIEEGRHPELTVWKQLRRVHPGIYKLYEELTVSPETLEQRVQLVMLGCEFSVMTKMKTSCVLLFNILKSREEPWSIAELQSHPSIHVLHVDLSLILQKLVMREYIREVAVIHEHGDVGALELRYMMNDHNSV</sequence>
<evidence type="ECO:0000313" key="5">
    <source>
        <dbReference type="Proteomes" id="UP000518605"/>
    </source>
</evidence>
<dbReference type="AlphaFoldDB" id="A0A7W5GAT0"/>
<evidence type="ECO:0000259" key="2">
    <source>
        <dbReference type="Pfam" id="PF18576"/>
    </source>
</evidence>
<dbReference type="Gene3D" id="3.30.460.10">
    <property type="entry name" value="Beta Polymerase, domain 2"/>
    <property type="match status" value="1"/>
</dbReference>
<evidence type="ECO:0000259" key="3">
    <source>
        <dbReference type="Pfam" id="PF22339"/>
    </source>
</evidence>
<gene>
    <name evidence="4" type="ORF">FHS16_002668</name>
</gene>
<keyword evidence="5" id="KW-1185">Reference proteome</keyword>
<dbReference type="Pfam" id="PF14540">
    <property type="entry name" value="NTF-like"/>
    <property type="match status" value="1"/>
</dbReference>
<dbReference type="Pfam" id="PF22339">
    <property type="entry name" value="YgxA-like_sub_bind"/>
    <property type="match status" value="1"/>
</dbReference>
<dbReference type="InterPro" id="IPR036388">
    <property type="entry name" value="WH-like_DNA-bd_sf"/>
</dbReference>
<dbReference type="InterPro" id="IPR054515">
    <property type="entry name" value="YgxA-like_substrate-bd"/>
</dbReference>
<dbReference type="Gene3D" id="1.10.10.10">
    <property type="entry name" value="Winged helix-like DNA-binding domain superfamily/Winged helix DNA-binding domain"/>
    <property type="match status" value="1"/>
</dbReference>
<dbReference type="EMBL" id="JACHXW010000006">
    <property type="protein sequence ID" value="MBB3152618.1"/>
    <property type="molecule type" value="Genomic_DNA"/>
</dbReference>
<feature type="domain" description="YgxA-like helix-turn-helix" evidence="2">
    <location>
        <begin position="226"/>
        <end position="272"/>
    </location>
</feature>
<protein>
    <recommendedName>
        <fullName evidence="6">Nucleotidyltransferase-like domain-containing protein</fullName>
    </recommendedName>
</protein>
<dbReference type="Proteomes" id="UP000518605">
    <property type="component" value="Unassembled WGS sequence"/>
</dbReference>
<accession>A0A7W5GAT0</accession>
<dbReference type="InterPro" id="IPR041143">
    <property type="entry name" value="YgxA_HTH"/>
</dbReference>
<dbReference type="RefSeq" id="WP_312890881.1">
    <property type="nucleotide sequence ID" value="NZ_CBCSLB010000005.1"/>
</dbReference>
<reference evidence="4 5" key="1">
    <citation type="submission" date="2020-08" db="EMBL/GenBank/DDBJ databases">
        <title>Genomic Encyclopedia of Type Strains, Phase III (KMG-III): the genomes of soil and plant-associated and newly described type strains.</title>
        <authorList>
            <person name="Whitman W."/>
        </authorList>
    </citation>
    <scope>NUCLEOTIDE SEQUENCE [LARGE SCALE GENOMIC DNA]</scope>
    <source>
        <strain evidence="4 5">CECT 8234</strain>
    </source>
</reference>
<dbReference type="Pfam" id="PF18576">
    <property type="entry name" value="HTH_52"/>
    <property type="match status" value="1"/>
</dbReference>
<comment type="caution">
    <text evidence="4">The sequence shown here is derived from an EMBL/GenBank/DDBJ whole genome shotgun (WGS) entry which is preliminary data.</text>
</comment>
<dbReference type="InterPro" id="IPR043519">
    <property type="entry name" value="NT_sf"/>
</dbReference>
<evidence type="ECO:0000313" key="4">
    <source>
        <dbReference type="EMBL" id="MBB3152618.1"/>
    </source>
</evidence>
<proteinExistence type="predicted"/>
<feature type="domain" description="Nucleotidyltransferase-like" evidence="1">
    <location>
        <begin position="1"/>
        <end position="118"/>
    </location>
</feature>
<organism evidence="4 5">
    <name type="scientific">Paenibacillus endophyticus</name>
    <dbReference type="NCBI Taxonomy" id="1294268"/>
    <lineage>
        <taxon>Bacteria</taxon>
        <taxon>Bacillati</taxon>
        <taxon>Bacillota</taxon>
        <taxon>Bacilli</taxon>
        <taxon>Bacillales</taxon>
        <taxon>Paenibacillaceae</taxon>
        <taxon>Paenibacillus</taxon>
    </lineage>
</organism>
<evidence type="ECO:0008006" key="6">
    <source>
        <dbReference type="Google" id="ProtNLM"/>
    </source>
</evidence>
<name>A0A7W5GAT0_9BACL</name>